<dbReference type="SMART" id="SM00662">
    <property type="entry name" value="RPOLD"/>
    <property type="match status" value="1"/>
</dbReference>
<reference evidence="13 14" key="1">
    <citation type="journal article" date="2015" name="Nature">
        <title>rRNA introns, odd ribosomes, and small enigmatic genomes across a large radiation of phyla.</title>
        <authorList>
            <person name="Brown C.T."/>
            <person name="Hug L.A."/>
            <person name="Thomas B.C."/>
            <person name="Sharon I."/>
            <person name="Castelle C.J."/>
            <person name="Singh A."/>
            <person name="Wilkins M.J."/>
            <person name="Williams K.H."/>
            <person name="Banfield J.F."/>
        </authorList>
    </citation>
    <scope>NUCLEOTIDE SEQUENCE [LARGE SCALE GENOMIC DNA]</scope>
</reference>
<evidence type="ECO:0000313" key="13">
    <source>
        <dbReference type="EMBL" id="KKR98304.1"/>
    </source>
</evidence>
<dbReference type="GO" id="GO:0005737">
    <property type="term" value="C:cytoplasm"/>
    <property type="evidence" value="ECO:0007669"/>
    <property type="project" value="UniProtKB-ARBA"/>
</dbReference>
<feature type="region of interest" description="Disordered" evidence="11">
    <location>
        <begin position="235"/>
        <end position="257"/>
    </location>
</feature>
<dbReference type="GO" id="GO:0046983">
    <property type="term" value="F:protein dimerization activity"/>
    <property type="evidence" value="ECO:0007669"/>
    <property type="project" value="InterPro"/>
</dbReference>
<evidence type="ECO:0000259" key="12">
    <source>
        <dbReference type="SMART" id="SM00662"/>
    </source>
</evidence>
<keyword evidence="5" id="KW-0808">Transferase</keyword>
<sequence length="257" mass="28252">MENILLPSKMTFTPGSHEHEEILTIEPLHHGYGTTIGNALRRVMLSSLEGAAVTGVKIKGVQHEFSTIEGVKEDVLEIVLNLKQLRLKLHSDQPVTLSLTVDGREGIVTAADIEKNADVEIANPDLIIATISSKTIKLHMDIVVDHGRGFVPTEERDNSTNDIGMIAIDSVFSPVHTVGMKIENTRVGEITNYDKVIMNIITDGTITAQEAVEQATKVILSHFNWLENQFKNSSLLSGSSETESKEDEVVEEEVSEE</sequence>
<name>A0A0G0VBN6_9BACT</name>
<evidence type="ECO:0000256" key="4">
    <source>
        <dbReference type="ARBA" id="ARBA00022478"/>
    </source>
</evidence>
<keyword evidence="4 13" id="KW-0240">DNA-directed RNA polymerase</keyword>
<accession>A0A0G0VBN6</accession>
<gene>
    <name evidence="13" type="ORF">UU50_C0019G0012</name>
</gene>
<dbReference type="GO" id="GO:0003899">
    <property type="term" value="F:DNA-directed RNA polymerase activity"/>
    <property type="evidence" value="ECO:0007669"/>
    <property type="project" value="UniProtKB-EC"/>
</dbReference>
<dbReference type="InterPro" id="IPR011262">
    <property type="entry name" value="DNA-dir_RNA_pol_insert"/>
</dbReference>
<evidence type="ECO:0000256" key="9">
    <source>
        <dbReference type="ARBA" id="ARBA00033070"/>
    </source>
</evidence>
<evidence type="ECO:0000256" key="8">
    <source>
        <dbReference type="ARBA" id="ARBA00032524"/>
    </source>
</evidence>
<dbReference type="AlphaFoldDB" id="A0A0G0VBN6"/>
<comment type="catalytic activity">
    <reaction evidence="10">
        <text>RNA(n) + a ribonucleoside 5'-triphosphate = RNA(n+1) + diphosphate</text>
        <dbReference type="Rhea" id="RHEA:21248"/>
        <dbReference type="Rhea" id="RHEA-COMP:14527"/>
        <dbReference type="Rhea" id="RHEA-COMP:17342"/>
        <dbReference type="ChEBI" id="CHEBI:33019"/>
        <dbReference type="ChEBI" id="CHEBI:61557"/>
        <dbReference type="ChEBI" id="CHEBI:140395"/>
        <dbReference type="EC" id="2.7.7.6"/>
    </reaction>
</comment>
<proteinExistence type="inferred from homology"/>
<comment type="similarity">
    <text evidence="1">Belongs to the RNA polymerase alpha chain family.</text>
</comment>
<dbReference type="Gene3D" id="2.170.120.12">
    <property type="entry name" value="DNA-directed RNA polymerase, insert domain"/>
    <property type="match status" value="1"/>
</dbReference>
<dbReference type="Pfam" id="PF01000">
    <property type="entry name" value="RNA_pol_A_bac"/>
    <property type="match status" value="1"/>
</dbReference>
<dbReference type="SUPFAM" id="SSF55257">
    <property type="entry name" value="RBP11-like subunits of RNA polymerase"/>
    <property type="match status" value="1"/>
</dbReference>
<evidence type="ECO:0000256" key="11">
    <source>
        <dbReference type="SAM" id="MobiDB-lite"/>
    </source>
</evidence>
<keyword evidence="6" id="KW-0548">Nucleotidyltransferase</keyword>
<dbReference type="SUPFAM" id="SSF56553">
    <property type="entry name" value="Insert subdomain of RNA polymerase alpha subunit"/>
    <property type="match status" value="1"/>
</dbReference>
<dbReference type="CDD" id="cd06928">
    <property type="entry name" value="RNAP_alpha_NTD"/>
    <property type="match status" value="1"/>
</dbReference>
<dbReference type="EC" id="2.7.7.6" evidence="2"/>
<evidence type="ECO:0000256" key="10">
    <source>
        <dbReference type="ARBA" id="ARBA00048552"/>
    </source>
</evidence>
<evidence type="ECO:0000313" key="14">
    <source>
        <dbReference type="Proteomes" id="UP000033930"/>
    </source>
</evidence>
<keyword evidence="7" id="KW-0804">Transcription</keyword>
<feature type="domain" description="DNA-directed RNA polymerase RpoA/D/Rpb3-type" evidence="12">
    <location>
        <begin position="20"/>
        <end position="229"/>
    </location>
</feature>
<dbReference type="Pfam" id="PF01193">
    <property type="entry name" value="RNA_pol_L"/>
    <property type="match status" value="1"/>
</dbReference>
<dbReference type="GO" id="GO:0006351">
    <property type="term" value="P:DNA-templated transcription"/>
    <property type="evidence" value="ECO:0007669"/>
    <property type="project" value="InterPro"/>
</dbReference>
<evidence type="ECO:0000256" key="1">
    <source>
        <dbReference type="ARBA" id="ARBA00007123"/>
    </source>
</evidence>
<dbReference type="FunFam" id="2.170.120.12:FF:000001">
    <property type="entry name" value="DNA-directed RNA polymerase subunit alpha"/>
    <property type="match status" value="1"/>
</dbReference>
<protein>
    <recommendedName>
        <fullName evidence="3">DNA-directed RNA polymerase subunit alpha</fullName>
        <ecNumber evidence="2">2.7.7.6</ecNumber>
    </recommendedName>
    <alternativeName>
        <fullName evidence="9">RNA polymerase subunit alpha</fullName>
    </alternativeName>
    <alternativeName>
        <fullName evidence="8">Transcriptase subunit alpha</fullName>
    </alternativeName>
</protein>
<evidence type="ECO:0000256" key="6">
    <source>
        <dbReference type="ARBA" id="ARBA00022695"/>
    </source>
</evidence>
<dbReference type="InterPro" id="IPR036643">
    <property type="entry name" value="RNApol_insert_sf"/>
</dbReference>
<comment type="caution">
    <text evidence="13">The sequence shown here is derived from an EMBL/GenBank/DDBJ whole genome shotgun (WGS) entry which is preliminary data.</text>
</comment>
<dbReference type="Gene3D" id="3.30.1360.10">
    <property type="entry name" value="RNA polymerase, RBP11-like subunit"/>
    <property type="match status" value="1"/>
</dbReference>
<dbReference type="InterPro" id="IPR036603">
    <property type="entry name" value="RBP11-like"/>
</dbReference>
<dbReference type="GO" id="GO:0000428">
    <property type="term" value="C:DNA-directed RNA polymerase complex"/>
    <property type="evidence" value="ECO:0007669"/>
    <property type="project" value="UniProtKB-KW"/>
</dbReference>
<evidence type="ECO:0000256" key="7">
    <source>
        <dbReference type="ARBA" id="ARBA00023163"/>
    </source>
</evidence>
<dbReference type="GO" id="GO:0003677">
    <property type="term" value="F:DNA binding"/>
    <property type="evidence" value="ECO:0007669"/>
    <property type="project" value="InterPro"/>
</dbReference>
<dbReference type="PATRIC" id="fig|1618983.3.peg.768"/>
<evidence type="ECO:0000256" key="5">
    <source>
        <dbReference type="ARBA" id="ARBA00022679"/>
    </source>
</evidence>
<evidence type="ECO:0000256" key="2">
    <source>
        <dbReference type="ARBA" id="ARBA00012418"/>
    </source>
</evidence>
<feature type="compositionally biased region" description="Acidic residues" evidence="11">
    <location>
        <begin position="244"/>
        <end position="257"/>
    </location>
</feature>
<organism evidence="13 14">
    <name type="scientific">Candidatus Uhrbacteria bacterium GW2011_GWC1_41_20</name>
    <dbReference type="NCBI Taxonomy" id="1618983"/>
    <lineage>
        <taxon>Bacteria</taxon>
        <taxon>Candidatus Uhriibacteriota</taxon>
    </lineage>
</organism>
<dbReference type="Proteomes" id="UP000033930">
    <property type="component" value="Unassembled WGS sequence"/>
</dbReference>
<dbReference type="EMBL" id="LCAW01000019">
    <property type="protein sequence ID" value="KKR98304.1"/>
    <property type="molecule type" value="Genomic_DNA"/>
</dbReference>
<dbReference type="NCBIfam" id="NF003519">
    <property type="entry name" value="PRK05182.2-5"/>
    <property type="match status" value="1"/>
</dbReference>
<evidence type="ECO:0000256" key="3">
    <source>
        <dbReference type="ARBA" id="ARBA00015972"/>
    </source>
</evidence>
<dbReference type="NCBIfam" id="TIGR02027">
    <property type="entry name" value="rpoA"/>
    <property type="match status" value="1"/>
</dbReference>
<dbReference type="InterPro" id="IPR011263">
    <property type="entry name" value="DNA-dir_RNA_pol_RpoA/D/Rpb3"/>
</dbReference>
<dbReference type="InterPro" id="IPR011773">
    <property type="entry name" value="DNA-dir_RpoA"/>
</dbReference>